<feature type="domain" description="ORC1/DEAH AAA+ ATPase" evidence="4">
    <location>
        <begin position="143"/>
        <end position="248"/>
    </location>
</feature>
<keyword evidence="1 3" id="KW-0853">WD repeat</keyword>
<keyword evidence="2" id="KW-0677">Repeat</keyword>
<dbReference type="Gene3D" id="1.25.40.370">
    <property type="match status" value="1"/>
</dbReference>
<gene>
    <name evidence="5" type="ORF">BI308_01330</name>
</gene>
<name>A0A1L9QWU2_9CYAN</name>
<dbReference type="SUPFAM" id="SSF50978">
    <property type="entry name" value="WD40 repeat-like"/>
    <property type="match status" value="1"/>
</dbReference>
<dbReference type="InterPro" id="IPR015943">
    <property type="entry name" value="WD40/YVTN_repeat-like_dom_sf"/>
</dbReference>
<keyword evidence="6" id="KW-1185">Reference proteome</keyword>
<dbReference type="Gene3D" id="3.40.50.300">
    <property type="entry name" value="P-loop containing nucleotide triphosphate hydrolases"/>
    <property type="match status" value="1"/>
</dbReference>
<reference evidence="5" key="1">
    <citation type="submission" date="2016-10" db="EMBL/GenBank/DDBJ databases">
        <title>CRISPR-Cas defence system in Roseofilum reptotaenium: evidence of a bacteriophage-cyanobacterium arms race in the coral black band disease.</title>
        <authorList>
            <person name="Buerger P."/>
            <person name="Wood-Charlson E.M."/>
            <person name="Weynberg K.D."/>
            <person name="Willis B."/>
            <person name="Van Oppen M.J."/>
        </authorList>
    </citation>
    <scope>NUCLEOTIDE SEQUENCE [LARGE SCALE GENOMIC DNA]</scope>
    <source>
        <strain evidence="5">AO1-A</strain>
    </source>
</reference>
<dbReference type="InterPro" id="IPR049945">
    <property type="entry name" value="AAA_22"/>
</dbReference>
<dbReference type="Proteomes" id="UP000183940">
    <property type="component" value="Unassembled WGS sequence"/>
</dbReference>
<dbReference type="EMBL" id="MLAW01000002">
    <property type="protein sequence ID" value="OJJ27161.1"/>
    <property type="molecule type" value="Genomic_DNA"/>
</dbReference>
<protein>
    <recommendedName>
        <fullName evidence="4">ORC1/DEAH AAA+ ATPase domain-containing protein</fullName>
    </recommendedName>
</protein>
<dbReference type="InterPro" id="IPR036322">
    <property type="entry name" value="WD40_repeat_dom_sf"/>
</dbReference>
<dbReference type="PANTHER" id="PTHR19871">
    <property type="entry name" value="BETA TRANSDUCIN-RELATED PROTEIN"/>
    <property type="match status" value="1"/>
</dbReference>
<evidence type="ECO:0000256" key="3">
    <source>
        <dbReference type="PROSITE-ProRule" id="PRU00221"/>
    </source>
</evidence>
<evidence type="ECO:0000256" key="1">
    <source>
        <dbReference type="ARBA" id="ARBA00022574"/>
    </source>
</evidence>
<dbReference type="PANTHER" id="PTHR19871:SF14">
    <property type="entry name" value="DUF4062 DOMAIN-CONTAINING PROTEIN"/>
    <property type="match status" value="1"/>
</dbReference>
<dbReference type="InterPro" id="IPR052752">
    <property type="entry name" value="NACHT-WD_repeat"/>
</dbReference>
<evidence type="ECO:0000313" key="6">
    <source>
        <dbReference type="Proteomes" id="UP000183940"/>
    </source>
</evidence>
<feature type="repeat" description="WD" evidence="3">
    <location>
        <begin position="628"/>
        <end position="669"/>
    </location>
</feature>
<proteinExistence type="predicted"/>
<comment type="caution">
    <text evidence="5">The sequence shown here is derived from an EMBL/GenBank/DDBJ whole genome shotgun (WGS) entry which is preliminary data.</text>
</comment>
<evidence type="ECO:0000313" key="5">
    <source>
        <dbReference type="EMBL" id="OJJ27161.1"/>
    </source>
</evidence>
<evidence type="ECO:0000256" key="2">
    <source>
        <dbReference type="ARBA" id="ARBA00022737"/>
    </source>
</evidence>
<evidence type="ECO:0000259" key="4">
    <source>
        <dbReference type="Pfam" id="PF13401"/>
    </source>
</evidence>
<dbReference type="SUPFAM" id="SSF52540">
    <property type="entry name" value="P-loop containing nucleoside triphosphate hydrolases"/>
    <property type="match status" value="1"/>
</dbReference>
<dbReference type="PROSITE" id="PS50082">
    <property type="entry name" value="WD_REPEATS_2"/>
    <property type="match status" value="2"/>
</dbReference>
<feature type="repeat" description="WD" evidence="3">
    <location>
        <begin position="670"/>
        <end position="711"/>
    </location>
</feature>
<sequence>MTITWEEFIKEISGKRGLSPDQEKTLLARLPSEDQCLAEEIVANELNITLKTVKKRMSKVHKKFKDVLDDYDCFISSSLKKTIVLHDFLKKEYRQRCSSVIPDRSTIPYSDEFEGLIQEKIKDFCGREFVFQEFDRFIQDNPEGYFTVVGNQGMGKTALAAKLVSERQYPHYFNILNDNRNTPESFRKSMTKDLIERYKLIDAWGYDLQGLLEEKVRQKLHPGEKLILVIDALDEVNQELGNNLLSLPMRLPKQVYIFLTRGPYNRKTKRLNIDPSVPYFELDLREEEYMQLSERDIKAYIHLWLQDPQYQEGLQHWIEERNLTTEDFVVQIAEKSENNFMYLHYLLPALANGQYKDLQLAQLPNGLEDYYQTHWVWMGMESEVKQLMAIILFILKEVGTPISSEMIAEIAEQDRAEVDRVLSCWMEYLKMAHLDGECCYRIDRASFLNFLQKKTALKQNRQLFQDVNRRIIDYLEEGTMIQMTIAEKLAAKSPSFQRVYLGRLPYRYAQTEQWEKYRQLLTNFEFIEAKINHPEFGVQALIEDYDLIDAEAEKAKVLKLVQGALRMSAHVLQEDRSQLVGQLLGRMLGFKHPEIQQLLAQANQSQTPGLRPLTPSLKPPGGALVCILEGHSDSVNAVALTPDGQRAISGSNDKTLKVWNLKTRELEQTLTGHQGSVRAVAVTPDGERAISGSDDETLKVWNLKMGELEQTLTGHQGWVSAVVVTLDGERAISGSGCTIKVWVRFVQPKRKGIKKTKT</sequence>
<dbReference type="PROSITE" id="PS50294">
    <property type="entry name" value="WD_REPEATS_REGION"/>
    <property type="match status" value="2"/>
</dbReference>
<dbReference type="SMART" id="SM00320">
    <property type="entry name" value="WD40"/>
    <property type="match status" value="3"/>
</dbReference>
<dbReference type="InterPro" id="IPR027417">
    <property type="entry name" value="P-loop_NTPase"/>
</dbReference>
<dbReference type="PROSITE" id="PS00678">
    <property type="entry name" value="WD_REPEATS_1"/>
    <property type="match status" value="2"/>
</dbReference>
<dbReference type="InterPro" id="IPR019775">
    <property type="entry name" value="WD40_repeat_CS"/>
</dbReference>
<dbReference type="AlphaFoldDB" id="A0A1L9QWU2"/>
<dbReference type="STRING" id="1925591.BI308_01330"/>
<accession>A0A1L9QWU2</accession>
<dbReference type="GO" id="GO:0016887">
    <property type="term" value="F:ATP hydrolysis activity"/>
    <property type="evidence" value="ECO:0007669"/>
    <property type="project" value="InterPro"/>
</dbReference>
<dbReference type="Gene3D" id="2.130.10.10">
    <property type="entry name" value="YVTN repeat-like/Quinoprotein amine dehydrogenase"/>
    <property type="match status" value="1"/>
</dbReference>
<organism evidence="5 6">
    <name type="scientific">Roseofilum reptotaenium AO1-A</name>
    <dbReference type="NCBI Taxonomy" id="1925591"/>
    <lineage>
        <taxon>Bacteria</taxon>
        <taxon>Bacillati</taxon>
        <taxon>Cyanobacteriota</taxon>
        <taxon>Cyanophyceae</taxon>
        <taxon>Desertifilales</taxon>
        <taxon>Desertifilaceae</taxon>
        <taxon>Roseofilum</taxon>
    </lineage>
</organism>
<dbReference type="Pfam" id="PF00400">
    <property type="entry name" value="WD40"/>
    <property type="match status" value="3"/>
</dbReference>
<dbReference type="Pfam" id="PF13401">
    <property type="entry name" value="AAA_22"/>
    <property type="match status" value="1"/>
</dbReference>
<dbReference type="InterPro" id="IPR001680">
    <property type="entry name" value="WD40_rpt"/>
</dbReference>